<dbReference type="Gene3D" id="2.40.420.20">
    <property type="match status" value="1"/>
</dbReference>
<dbReference type="PANTHER" id="PTHR32347:SF14">
    <property type="entry name" value="EFFLUX SYSTEM COMPONENT YKNX-RELATED"/>
    <property type="match status" value="1"/>
</dbReference>
<keyword evidence="6" id="KW-0472">Membrane</keyword>
<comment type="caution">
    <text evidence="10">The sequence shown here is derived from an EMBL/GenBank/DDBJ whole genome shotgun (WGS) entry which is preliminary data.</text>
</comment>
<accession>A0A7K0KD41</accession>
<comment type="subcellular location">
    <subcellularLocation>
        <location evidence="1">Cell envelope</location>
    </subcellularLocation>
</comment>
<gene>
    <name evidence="10" type="ORF">FYJ73_03610</name>
</gene>
<dbReference type="GO" id="GO:0030313">
    <property type="term" value="C:cell envelope"/>
    <property type="evidence" value="ECO:0007669"/>
    <property type="project" value="UniProtKB-SubCell"/>
</dbReference>
<feature type="domain" description="CusB-like beta-barrel" evidence="9">
    <location>
        <begin position="227"/>
        <end position="302"/>
    </location>
</feature>
<evidence type="ECO:0000256" key="1">
    <source>
        <dbReference type="ARBA" id="ARBA00004196"/>
    </source>
</evidence>
<dbReference type="Pfam" id="PF25954">
    <property type="entry name" value="Beta-barrel_RND_2"/>
    <property type="match status" value="1"/>
</dbReference>
<dbReference type="RefSeq" id="WP_154533349.1">
    <property type="nucleotide sequence ID" value="NZ_VUNG01000005.1"/>
</dbReference>
<evidence type="ECO:0000259" key="7">
    <source>
        <dbReference type="Pfam" id="PF25876"/>
    </source>
</evidence>
<dbReference type="Pfam" id="PF25876">
    <property type="entry name" value="HH_MFP_RND"/>
    <property type="match status" value="1"/>
</dbReference>
<dbReference type="Proteomes" id="UP000438914">
    <property type="component" value="Unassembled WGS sequence"/>
</dbReference>
<dbReference type="AlphaFoldDB" id="A0A7K0KD41"/>
<dbReference type="InterPro" id="IPR058792">
    <property type="entry name" value="Beta-barrel_RND_2"/>
</dbReference>
<dbReference type="Pfam" id="PF25917">
    <property type="entry name" value="BSH_RND"/>
    <property type="match status" value="1"/>
</dbReference>
<dbReference type="FunFam" id="2.40.30.170:FF:000010">
    <property type="entry name" value="Efflux RND transporter periplasmic adaptor subunit"/>
    <property type="match status" value="1"/>
</dbReference>
<proteinExistence type="inferred from homology"/>
<dbReference type="InterPro" id="IPR058624">
    <property type="entry name" value="MdtA-like_HH"/>
</dbReference>
<feature type="coiled-coil region" evidence="4">
    <location>
        <begin position="95"/>
        <end position="122"/>
    </location>
</feature>
<dbReference type="Gene3D" id="2.40.50.100">
    <property type="match status" value="2"/>
</dbReference>
<protein>
    <submittedName>
        <fullName evidence="10">Efflux RND transporter periplasmic adaptor subunit</fullName>
    </submittedName>
</protein>
<evidence type="ECO:0000256" key="2">
    <source>
        <dbReference type="ARBA" id="ARBA00009477"/>
    </source>
</evidence>
<keyword evidence="6" id="KW-0812">Transmembrane</keyword>
<evidence type="ECO:0000259" key="8">
    <source>
        <dbReference type="Pfam" id="PF25917"/>
    </source>
</evidence>
<evidence type="ECO:0000256" key="5">
    <source>
        <dbReference type="SAM" id="MobiDB-lite"/>
    </source>
</evidence>
<dbReference type="Gene3D" id="2.40.30.170">
    <property type="match status" value="1"/>
</dbReference>
<feature type="coiled-coil region" evidence="4">
    <location>
        <begin position="154"/>
        <end position="181"/>
    </location>
</feature>
<reference evidence="10 11" key="1">
    <citation type="submission" date="2019-08" db="EMBL/GenBank/DDBJ databases">
        <title>In-depth cultivation of the pig gut microbiome towards novel bacterial diversity and tailored functional studies.</title>
        <authorList>
            <person name="Wylensek D."/>
            <person name="Hitch T.C.A."/>
            <person name="Clavel T."/>
        </authorList>
    </citation>
    <scope>NUCLEOTIDE SEQUENCE [LARGE SCALE GENOMIC DNA]</scope>
    <source>
        <strain evidence="10 11">LKV-178-WT-2A</strain>
    </source>
</reference>
<evidence type="ECO:0000313" key="11">
    <source>
        <dbReference type="Proteomes" id="UP000438914"/>
    </source>
</evidence>
<evidence type="ECO:0000256" key="4">
    <source>
        <dbReference type="SAM" id="Coils"/>
    </source>
</evidence>
<sequence length="411" mass="43593">MKKIKISKVWILVAIVVVLAVVAFLLSGNKKKEQVQFNTAEVAPANIVNTVSATGTIEPVTSVTVGTQVSGIVSKLYVDYNSVVKKGQVIAELDKSNLTSELNSAKASLEQSKASLASAESSLSYQTANFRRNKALYQKGLISGNDYESARLSYQTALANVSSARDQVASAQEQVKKAQTNLSYATITSPIDGIVLSKSVEEGQTVAASFSTPTLFTIAKDLTNMQVVADVDEADIGNVKVGERVTFTVDAYPDNTFSGTVKQVRQEATTTNNVVTYSVVITAPNADLKLKPGLTATVTIYTQENKGVLSVPSKALRFTPEKETVGGMKIKDIANAKNKVWTIEGNTVVAHRVNIGMTDGSHTQILSGIRRGAKVITGISSATSDDDGDDNTTSSSESSPFAPKGPGSKKK</sequence>
<keyword evidence="11" id="KW-1185">Reference proteome</keyword>
<keyword evidence="6" id="KW-1133">Transmembrane helix</keyword>
<dbReference type="InterPro" id="IPR050465">
    <property type="entry name" value="UPF0194_transport"/>
</dbReference>
<comment type="similarity">
    <text evidence="2">Belongs to the membrane fusion protein (MFP) (TC 8.A.1) family.</text>
</comment>
<dbReference type="InterPro" id="IPR058625">
    <property type="entry name" value="MdtA-like_BSH"/>
</dbReference>
<evidence type="ECO:0000259" key="9">
    <source>
        <dbReference type="Pfam" id="PF25954"/>
    </source>
</evidence>
<evidence type="ECO:0000256" key="6">
    <source>
        <dbReference type="SAM" id="Phobius"/>
    </source>
</evidence>
<evidence type="ECO:0000256" key="3">
    <source>
        <dbReference type="ARBA" id="ARBA00023054"/>
    </source>
</evidence>
<keyword evidence="3 4" id="KW-0175">Coiled coil</keyword>
<feature type="transmembrane region" description="Helical" evidence="6">
    <location>
        <begin position="9"/>
        <end position="28"/>
    </location>
</feature>
<dbReference type="GO" id="GO:0016020">
    <property type="term" value="C:membrane"/>
    <property type="evidence" value="ECO:0007669"/>
    <property type="project" value="InterPro"/>
</dbReference>
<dbReference type="EMBL" id="VUNG01000005">
    <property type="protein sequence ID" value="MST83768.1"/>
    <property type="molecule type" value="Genomic_DNA"/>
</dbReference>
<evidence type="ECO:0000313" key="10">
    <source>
        <dbReference type="EMBL" id="MST83768.1"/>
    </source>
</evidence>
<feature type="domain" description="Multidrug resistance protein MdtA-like barrel-sandwich hybrid" evidence="8">
    <location>
        <begin position="62"/>
        <end position="214"/>
    </location>
</feature>
<feature type="region of interest" description="Disordered" evidence="5">
    <location>
        <begin position="378"/>
        <end position="411"/>
    </location>
</feature>
<organism evidence="10 11">
    <name type="scientific">Hallella mizrahii</name>
    <dbReference type="NCBI Taxonomy" id="2606637"/>
    <lineage>
        <taxon>Bacteria</taxon>
        <taxon>Pseudomonadati</taxon>
        <taxon>Bacteroidota</taxon>
        <taxon>Bacteroidia</taxon>
        <taxon>Bacteroidales</taxon>
        <taxon>Prevotellaceae</taxon>
        <taxon>Hallella</taxon>
    </lineage>
</organism>
<feature type="domain" description="Multidrug resistance protein MdtA-like alpha-helical hairpin" evidence="7">
    <location>
        <begin position="109"/>
        <end position="185"/>
    </location>
</feature>
<dbReference type="NCBIfam" id="TIGR01730">
    <property type="entry name" value="RND_mfp"/>
    <property type="match status" value="1"/>
</dbReference>
<dbReference type="PANTHER" id="PTHR32347">
    <property type="entry name" value="EFFLUX SYSTEM COMPONENT YKNX-RELATED"/>
    <property type="match status" value="1"/>
</dbReference>
<dbReference type="InterPro" id="IPR006143">
    <property type="entry name" value="RND_pump_MFP"/>
</dbReference>
<dbReference type="SUPFAM" id="SSF111369">
    <property type="entry name" value="HlyD-like secretion proteins"/>
    <property type="match status" value="1"/>
</dbReference>
<name>A0A7K0KD41_9BACT</name>
<dbReference type="GO" id="GO:0015562">
    <property type="term" value="F:efflux transmembrane transporter activity"/>
    <property type="evidence" value="ECO:0007669"/>
    <property type="project" value="InterPro"/>
</dbReference>